<organism evidence="1 2">
    <name type="scientific">Pluteus cervinus</name>
    <dbReference type="NCBI Taxonomy" id="181527"/>
    <lineage>
        <taxon>Eukaryota</taxon>
        <taxon>Fungi</taxon>
        <taxon>Dikarya</taxon>
        <taxon>Basidiomycota</taxon>
        <taxon>Agaricomycotina</taxon>
        <taxon>Agaricomycetes</taxon>
        <taxon>Agaricomycetidae</taxon>
        <taxon>Agaricales</taxon>
        <taxon>Pluteineae</taxon>
        <taxon>Pluteaceae</taxon>
        <taxon>Pluteus</taxon>
    </lineage>
</organism>
<dbReference type="EMBL" id="ML208274">
    <property type="protein sequence ID" value="TFK73671.1"/>
    <property type="molecule type" value="Genomic_DNA"/>
</dbReference>
<reference evidence="1 2" key="1">
    <citation type="journal article" date="2019" name="Nat. Ecol. Evol.">
        <title>Megaphylogeny resolves global patterns of mushroom evolution.</title>
        <authorList>
            <person name="Varga T."/>
            <person name="Krizsan K."/>
            <person name="Foldi C."/>
            <person name="Dima B."/>
            <person name="Sanchez-Garcia M."/>
            <person name="Sanchez-Ramirez S."/>
            <person name="Szollosi G.J."/>
            <person name="Szarkandi J.G."/>
            <person name="Papp V."/>
            <person name="Albert L."/>
            <person name="Andreopoulos W."/>
            <person name="Angelini C."/>
            <person name="Antonin V."/>
            <person name="Barry K.W."/>
            <person name="Bougher N.L."/>
            <person name="Buchanan P."/>
            <person name="Buyck B."/>
            <person name="Bense V."/>
            <person name="Catcheside P."/>
            <person name="Chovatia M."/>
            <person name="Cooper J."/>
            <person name="Damon W."/>
            <person name="Desjardin D."/>
            <person name="Finy P."/>
            <person name="Geml J."/>
            <person name="Haridas S."/>
            <person name="Hughes K."/>
            <person name="Justo A."/>
            <person name="Karasinski D."/>
            <person name="Kautmanova I."/>
            <person name="Kiss B."/>
            <person name="Kocsube S."/>
            <person name="Kotiranta H."/>
            <person name="LaButti K.M."/>
            <person name="Lechner B.E."/>
            <person name="Liimatainen K."/>
            <person name="Lipzen A."/>
            <person name="Lukacs Z."/>
            <person name="Mihaltcheva S."/>
            <person name="Morgado L.N."/>
            <person name="Niskanen T."/>
            <person name="Noordeloos M.E."/>
            <person name="Ohm R.A."/>
            <person name="Ortiz-Santana B."/>
            <person name="Ovrebo C."/>
            <person name="Racz N."/>
            <person name="Riley R."/>
            <person name="Savchenko A."/>
            <person name="Shiryaev A."/>
            <person name="Soop K."/>
            <person name="Spirin V."/>
            <person name="Szebenyi C."/>
            <person name="Tomsovsky M."/>
            <person name="Tulloss R.E."/>
            <person name="Uehling J."/>
            <person name="Grigoriev I.V."/>
            <person name="Vagvolgyi C."/>
            <person name="Papp T."/>
            <person name="Martin F.M."/>
            <person name="Miettinen O."/>
            <person name="Hibbett D.S."/>
            <person name="Nagy L.G."/>
        </authorList>
    </citation>
    <scope>NUCLEOTIDE SEQUENCE [LARGE SCALE GENOMIC DNA]</scope>
    <source>
        <strain evidence="1 2">NL-1719</strain>
    </source>
</reference>
<accession>A0ACD3B745</accession>
<sequence length="494" mass="57102">MCHYSCLPFDDDVIDCIISFLPDFESLGATIRTSKAFLRVFHAHENTILQEMCIHIIGPILPYALRVARFENANKDPDLEDGVVWFEVQDVGPETDQLGTIASGEVKYLLKHASDMRKFEDLFSLNYKNMASPSSLLTADESFRFQRAMYRIILFSRLFPLKVYKEDFAEDEVEDVRAFHEEFLQCFNTRELQELYAVCKSLSLLVFHVCHSNGIGDDTPPWVGHALIAAGPSTILKLYEIQDHKLVTLPLQGPWGKVNDVDIGDWLNPLNGYLHDPLCQILEAQQAKLDELTYPTVILDSYEDGPSRCDHCGSDFLKYHFWNKDNWSMMKYGYDDFGSLRYPERFLKGLLLENKTEWPFYASIFDVENFDYVGLMNGLFEVKLERFGKWEPEHWACSTCVATFISENLHHLLWKLHEEEWEKPGDPIRYNCLNGYSCKLQLSNPIHAKNNNHFFDPKRVTTPRVKGCSNIDADAFLGEWKYSEPRGDTDSDDE</sequence>
<proteinExistence type="predicted"/>
<name>A0ACD3B745_9AGAR</name>
<gene>
    <name evidence="1" type="ORF">BDN72DRAFT_956439</name>
</gene>
<evidence type="ECO:0000313" key="2">
    <source>
        <dbReference type="Proteomes" id="UP000308600"/>
    </source>
</evidence>
<dbReference type="Proteomes" id="UP000308600">
    <property type="component" value="Unassembled WGS sequence"/>
</dbReference>
<protein>
    <submittedName>
        <fullName evidence="1">Uncharacterized protein</fullName>
    </submittedName>
</protein>
<keyword evidence="2" id="KW-1185">Reference proteome</keyword>
<evidence type="ECO:0000313" key="1">
    <source>
        <dbReference type="EMBL" id="TFK73671.1"/>
    </source>
</evidence>